<gene>
    <name evidence="1" type="ORF">UFOPK3610_00307</name>
</gene>
<accession>A0A6J7GGS0</accession>
<organism evidence="1">
    <name type="scientific">freshwater metagenome</name>
    <dbReference type="NCBI Taxonomy" id="449393"/>
    <lineage>
        <taxon>unclassified sequences</taxon>
        <taxon>metagenomes</taxon>
        <taxon>ecological metagenomes</taxon>
    </lineage>
</organism>
<name>A0A6J7GGS0_9ZZZZ</name>
<dbReference type="EMBL" id="CAFBMR010000006">
    <property type="protein sequence ID" value="CAB4904155.1"/>
    <property type="molecule type" value="Genomic_DNA"/>
</dbReference>
<evidence type="ECO:0000313" key="1">
    <source>
        <dbReference type="EMBL" id="CAB4904155.1"/>
    </source>
</evidence>
<sequence>MAALRKSAEVIGTQTHIFLGLWRRDGSEVGLMQGQTPRHSRESFGAVAYPARVQREPVMWPALGFDRVDGSSLFQAQGSEWSRSR</sequence>
<proteinExistence type="predicted"/>
<dbReference type="AlphaFoldDB" id="A0A6J7GGS0"/>
<reference evidence="1" key="1">
    <citation type="submission" date="2020-05" db="EMBL/GenBank/DDBJ databases">
        <authorList>
            <person name="Chiriac C."/>
            <person name="Salcher M."/>
            <person name="Ghai R."/>
            <person name="Kavagutti S V."/>
        </authorList>
    </citation>
    <scope>NUCLEOTIDE SEQUENCE</scope>
</reference>
<protein>
    <submittedName>
        <fullName evidence="1">Unannotated protein</fullName>
    </submittedName>
</protein>